<dbReference type="eggNOG" id="COG0231">
    <property type="taxonomic scope" value="Bacteria"/>
</dbReference>
<keyword evidence="5 7" id="KW-0251">Elongation factor</keyword>
<dbReference type="InterPro" id="IPR014722">
    <property type="entry name" value="Rib_uL2_dom2"/>
</dbReference>
<dbReference type="AlphaFoldDB" id="C6XKD5"/>
<keyword evidence="13" id="KW-1185">Reference proteome</keyword>
<evidence type="ECO:0000256" key="4">
    <source>
        <dbReference type="ARBA" id="ARBA00022490"/>
    </source>
</evidence>
<evidence type="ECO:0000256" key="3">
    <source>
        <dbReference type="ARBA" id="ARBA00009479"/>
    </source>
</evidence>
<evidence type="ECO:0000259" key="10">
    <source>
        <dbReference type="SMART" id="SM00841"/>
    </source>
</evidence>
<evidence type="ECO:0000256" key="5">
    <source>
        <dbReference type="ARBA" id="ARBA00022768"/>
    </source>
</evidence>
<dbReference type="SMART" id="SM00841">
    <property type="entry name" value="Elong-fact-P_C"/>
    <property type="match status" value="1"/>
</dbReference>
<evidence type="ECO:0000256" key="7">
    <source>
        <dbReference type="HAMAP-Rule" id="MF_00141"/>
    </source>
</evidence>
<dbReference type="InterPro" id="IPR020599">
    <property type="entry name" value="Transl_elong_fac_P/YeiP"/>
</dbReference>
<dbReference type="InterPro" id="IPR015365">
    <property type="entry name" value="Elong-fact-P_C"/>
</dbReference>
<dbReference type="CDD" id="cd04470">
    <property type="entry name" value="S1_EF-P_repeat_1"/>
    <property type="match status" value="1"/>
</dbReference>
<dbReference type="GO" id="GO:0005829">
    <property type="term" value="C:cytosol"/>
    <property type="evidence" value="ECO:0007669"/>
    <property type="project" value="UniProtKB-ARBA"/>
</dbReference>
<dbReference type="InterPro" id="IPR008991">
    <property type="entry name" value="Translation_prot_SH3-like_sf"/>
</dbReference>
<accession>C6XKD5</accession>
<evidence type="ECO:0000259" key="11">
    <source>
        <dbReference type="SMART" id="SM01185"/>
    </source>
</evidence>
<keyword evidence="6 7" id="KW-0648">Protein biosynthesis</keyword>
<dbReference type="Gene3D" id="2.30.30.30">
    <property type="match status" value="1"/>
</dbReference>
<dbReference type="InterPro" id="IPR001059">
    <property type="entry name" value="Transl_elong_P/YeiP_cen"/>
</dbReference>
<proteinExistence type="inferred from homology"/>
<dbReference type="Proteomes" id="UP000002745">
    <property type="component" value="Chromosome"/>
</dbReference>
<dbReference type="OrthoDB" id="9801844at2"/>
<evidence type="ECO:0000256" key="9">
    <source>
        <dbReference type="RuleBase" id="RU004389"/>
    </source>
</evidence>
<dbReference type="HOGENOM" id="CLU_074944_1_1_5"/>
<dbReference type="FunFam" id="2.40.50.140:FF:000009">
    <property type="entry name" value="Elongation factor P"/>
    <property type="match status" value="1"/>
</dbReference>
<evidence type="ECO:0000256" key="2">
    <source>
        <dbReference type="ARBA" id="ARBA00004815"/>
    </source>
</evidence>
<comment type="function">
    <text evidence="7">Involved in peptide bond synthesis. Stimulates efficient translation and peptide-bond synthesis on native or reconstituted 70S ribosomes in vitro. Probably functions indirectly by altering the affinity of the ribosome for aminoacyl-tRNA, thus increasing their reactivity as acceptors for peptidyl transferase.</text>
</comment>
<feature type="domain" description="Elongation factor P C-terminal" evidence="10">
    <location>
        <begin position="132"/>
        <end position="187"/>
    </location>
</feature>
<protein>
    <recommendedName>
        <fullName evidence="7 8">Elongation factor P</fullName>
        <shortName evidence="7">EF-P</shortName>
    </recommendedName>
</protein>
<dbReference type="Pfam" id="PF09285">
    <property type="entry name" value="Elong-fact-P_C"/>
    <property type="match status" value="1"/>
</dbReference>
<evidence type="ECO:0000256" key="8">
    <source>
        <dbReference type="NCBIfam" id="TIGR00038"/>
    </source>
</evidence>
<dbReference type="NCBIfam" id="NF001810">
    <property type="entry name" value="PRK00529.1"/>
    <property type="match status" value="1"/>
</dbReference>
<organism evidence="12 13">
    <name type="scientific">Hirschia baltica (strain ATCC 49814 / DSM 5838 / IFAM 1418)</name>
    <dbReference type="NCBI Taxonomy" id="582402"/>
    <lineage>
        <taxon>Bacteria</taxon>
        <taxon>Pseudomonadati</taxon>
        <taxon>Pseudomonadota</taxon>
        <taxon>Alphaproteobacteria</taxon>
        <taxon>Hyphomonadales</taxon>
        <taxon>Hyphomonadaceae</taxon>
        <taxon>Hirschia</taxon>
    </lineage>
</organism>
<dbReference type="HAMAP" id="MF_00141">
    <property type="entry name" value="EF_P"/>
    <property type="match status" value="1"/>
</dbReference>
<dbReference type="PANTHER" id="PTHR30053">
    <property type="entry name" value="ELONGATION FACTOR P"/>
    <property type="match status" value="1"/>
</dbReference>
<comment type="pathway">
    <text evidence="2 7">Protein biosynthesis; polypeptide chain elongation.</text>
</comment>
<dbReference type="GO" id="GO:0003746">
    <property type="term" value="F:translation elongation factor activity"/>
    <property type="evidence" value="ECO:0007669"/>
    <property type="project" value="UniProtKB-UniRule"/>
</dbReference>
<dbReference type="InterPro" id="IPR013852">
    <property type="entry name" value="Transl_elong_P/YeiP_CS"/>
</dbReference>
<dbReference type="Pfam" id="PF01132">
    <property type="entry name" value="EFP"/>
    <property type="match status" value="1"/>
</dbReference>
<reference evidence="13" key="1">
    <citation type="journal article" date="2011" name="J. Bacteriol.">
        <title>Genome sequences of eight morphologically diverse alphaproteobacteria.</title>
        <authorList>
            <consortium name="US DOE Joint Genome Institute"/>
            <person name="Brown P.J."/>
            <person name="Kysela D.T."/>
            <person name="Buechlein A."/>
            <person name="Hemmerich C."/>
            <person name="Brun Y.V."/>
        </authorList>
    </citation>
    <scope>NUCLEOTIDE SEQUENCE [LARGE SCALE GENOMIC DNA]</scope>
    <source>
        <strain evidence="13">ATCC 49814 / DSM 5838 / IFAM 1418</strain>
    </source>
</reference>
<dbReference type="RefSeq" id="WP_012777891.1">
    <property type="nucleotide sequence ID" value="NC_012982.1"/>
</dbReference>
<dbReference type="SMART" id="SM01185">
    <property type="entry name" value="EFP"/>
    <property type="match status" value="1"/>
</dbReference>
<dbReference type="CDD" id="cd05794">
    <property type="entry name" value="S1_EF-P_repeat_2"/>
    <property type="match status" value="1"/>
</dbReference>
<feature type="domain" description="Translation elongation factor P/YeiP central" evidence="11">
    <location>
        <begin position="70"/>
        <end position="124"/>
    </location>
</feature>
<dbReference type="Gene3D" id="2.40.50.140">
    <property type="entry name" value="Nucleic acid-binding proteins"/>
    <property type="match status" value="2"/>
</dbReference>
<dbReference type="EMBL" id="CP001678">
    <property type="protein sequence ID" value="ACT57733.1"/>
    <property type="molecule type" value="Genomic_DNA"/>
</dbReference>
<dbReference type="InterPro" id="IPR013185">
    <property type="entry name" value="Transl_elong_KOW-like"/>
</dbReference>
<evidence type="ECO:0000313" key="12">
    <source>
        <dbReference type="EMBL" id="ACT57733.1"/>
    </source>
</evidence>
<gene>
    <name evidence="7" type="primary">efp</name>
    <name evidence="12" type="ordered locus">Hbal_0031</name>
</gene>
<dbReference type="PROSITE" id="PS01275">
    <property type="entry name" value="EFP"/>
    <property type="match status" value="1"/>
</dbReference>
<evidence type="ECO:0000256" key="1">
    <source>
        <dbReference type="ARBA" id="ARBA00004496"/>
    </source>
</evidence>
<dbReference type="UniPathway" id="UPA00345"/>
<dbReference type="FunFam" id="2.40.50.140:FF:000004">
    <property type="entry name" value="Elongation factor P"/>
    <property type="match status" value="1"/>
</dbReference>
<comment type="subcellular location">
    <subcellularLocation>
        <location evidence="1 7">Cytoplasm</location>
    </subcellularLocation>
</comment>
<dbReference type="KEGG" id="hba:Hbal_0031"/>
<evidence type="ECO:0000313" key="13">
    <source>
        <dbReference type="Proteomes" id="UP000002745"/>
    </source>
</evidence>
<dbReference type="NCBIfam" id="TIGR00038">
    <property type="entry name" value="efp"/>
    <property type="match status" value="1"/>
</dbReference>
<dbReference type="SUPFAM" id="SSF50104">
    <property type="entry name" value="Translation proteins SH3-like domain"/>
    <property type="match status" value="1"/>
</dbReference>
<comment type="similarity">
    <text evidence="3 7 9">Belongs to the elongation factor P family.</text>
</comment>
<dbReference type="InterPro" id="IPR011768">
    <property type="entry name" value="Transl_elongation_fac_P"/>
</dbReference>
<name>C6XKD5_HIRBI</name>
<dbReference type="InterPro" id="IPR012340">
    <property type="entry name" value="NA-bd_OB-fold"/>
</dbReference>
<dbReference type="GO" id="GO:0043043">
    <property type="term" value="P:peptide biosynthetic process"/>
    <property type="evidence" value="ECO:0007669"/>
    <property type="project" value="InterPro"/>
</dbReference>
<dbReference type="PANTHER" id="PTHR30053:SF14">
    <property type="entry name" value="TRANSLATION ELONGATION FACTOR KOW-LIKE DOMAIN-CONTAINING PROTEIN"/>
    <property type="match status" value="1"/>
</dbReference>
<dbReference type="SUPFAM" id="SSF50249">
    <property type="entry name" value="Nucleic acid-binding proteins"/>
    <property type="match status" value="2"/>
</dbReference>
<dbReference type="Pfam" id="PF08207">
    <property type="entry name" value="EFP_N"/>
    <property type="match status" value="1"/>
</dbReference>
<sequence>MAVETAANIRKGNVIEHTDGQLYVVLKAESFRPGKGTPTTTIDMRRISDGIKVSNTFKTQDKLERAFVEEVDYNYLYEDGENYIFMHPETFEQLMVPAAMVGDSAPLLQENMTVVLQMFNDVAVSISFPARMTFEITETEPVVKGQTASSSYKPAILENGMRVMVPPHIGVGTRIIINTEEMTYETRAKD</sequence>
<dbReference type="STRING" id="582402.Hbal_0031"/>
<evidence type="ECO:0000256" key="6">
    <source>
        <dbReference type="ARBA" id="ARBA00022917"/>
    </source>
</evidence>
<dbReference type="PIRSF" id="PIRSF005901">
    <property type="entry name" value="EF-P"/>
    <property type="match status" value="1"/>
</dbReference>
<keyword evidence="4 7" id="KW-0963">Cytoplasm</keyword>